<sequence>MASSVTGEYATIVLAYGQRNNLTIDRIMTTKYALNLGFYQWIIPATVEPRADYVIEVGTDASNIAFAGCITINTRNSLVAATTTTAAASNVVTHKALGLS</sequence>
<dbReference type="Proteomes" id="UP000053815">
    <property type="component" value="Unassembled WGS sequence"/>
</dbReference>
<organism evidence="1">
    <name type="scientific">Mucor ambiguus</name>
    <dbReference type="NCBI Taxonomy" id="91626"/>
    <lineage>
        <taxon>Eukaryota</taxon>
        <taxon>Fungi</taxon>
        <taxon>Fungi incertae sedis</taxon>
        <taxon>Mucoromycota</taxon>
        <taxon>Mucoromycotina</taxon>
        <taxon>Mucoromycetes</taxon>
        <taxon>Mucorales</taxon>
        <taxon>Mucorineae</taxon>
        <taxon>Mucoraceae</taxon>
        <taxon>Mucor</taxon>
    </lineage>
</organism>
<evidence type="ECO:0000313" key="1">
    <source>
        <dbReference type="EMBL" id="GAN11436.1"/>
    </source>
</evidence>
<evidence type="ECO:0000313" key="2">
    <source>
        <dbReference type="Proteomes" id="UP000053815"/>
    </source>
</evidence>
<proteinExistence type="predicted"/>
<accession>A0A0C9MKW3</accession>
<protein>
    <submittedName>
        <fullName evidence="1">Uncharacterized protein</fullName>
    </submittedName>
</protein>
<gene>
    <name evidence="1" type="ORF">MAM1_0604c10999</name>
</gene>
<dbReference type="OrthoDB" id="2278575at2759"/>
<name>A0A0C9MKW3_9FUNG</name>
<reference evidence="1" key="1">
    <citation type="submission" date="2014-09" db="EMBL/GenBank/DDBJ databases">
        <title>Draft genome sequence of an oleaginous Mucoromycotina fungus Mucor ambiguus NBRC6742.</title>
        <authorList>
            <person name="Takeda I."/>
            <person name="Yamane N."/>
            <person name="Morita T."/>
            <person name="Tamano K."/>
            <person name="Machida M."/>
            <person name="Baker S."/>
            <person name="Koike H."/>
        </authorList>
    </citation>
    <scope>NUCLEOTIDE SEQUENCE</scope>
    <source>
        <strain evidence="1">NBRC 6742</strain>
    </source>
</reference>
<dbReference type="STRING" id="91626.A0A0C9MKW3"/>
<dbReference type="EMBL" id="DF836893">
    <property type="protein sequence ID" value="GAN11436.1"/>
    <property type="molecule type" value="Genomic_DNA"/>
</dbReference>
<keyword evidence="2" id="KW-1185">Reference proteome</keyword>
<dbReference type="AlphaFoldDB" id="A0A0C9MKW3"/>